<evidence type="ECO:0000313" key="3">
    <source>
        <dbReference type="Proteomes" id="UP000794436"/>
    </source>
</evidence>
<accession>A0A8K1CJ27</accession>
<feature type="transmembrane region" description="Helical" evidence="1">
    <location>
        <begin position="6"/>
        <end position="23"/>
    </location>
</feature>
<comment type="caution">
    <text evidence="2">The sequence shown here is derived from an EMBL/GenBank/DDBJ whole genome shotgun (WGS) entry which is preliminary data.</text>
</comment>
<keyword evidence="1" id="KW-0812">Transmembrane</keyword>
<keyword evidence="1" id="KW-0472">Membrane</keyword>
<dbReference type="EMBL" id="SPLM01000042">
    <property type="protein sequence ID" value="TMW63964.1"/>
    <property type="molecule type" value="Genomic_DNA"/>
</dbReference>
<protein>
    <submittedName>
        <fullName evidence="2">Uncharacterized protein</fullName>
    </submittedName>
</protein>
<reference evidence="2" key="1">
    <citation type="submission" date="2019-03" db="EMBL/GenBank/DDBJ databases">
        <title>Long read genome sequence of the mycoparasitic Pythium oligandrum ATCC 38472 isolated from sugarbeet rhizosphere.</title>
        <authorList>
            <person name="Gaulin E."/>
        </authorList>
    </citation>
    <scope>NUCLEOTIDE SEQUENCE</scope>
    <source>
        <strain evidence="2">ATCC 38472_TT</strain>
    </source>
</reference>
<dbReference type="AlphaFoldDB" id="A0A8K1CJ27"/>
<sequence>MCYGTSITIIVLFVVFPIAYFRWGRLLVLTLCALTTAMVMACPVDTEVQARLYAMEAADTRVVAFNQAYCVATQQTLCWNAIPELTSHQLVIDWSKGMCMKFESTPNQSIVEKALDTPQLKQSLKELCASMRWHFDGTDEGVSAFKTIQETHVELCDPVALVGSIKWCGLSNNASNLTTSPFNCFRQLSLRKTYKLWINALIVYRAFLIVFIALGLHVWLVTWALVS</sequence>
<gene>
    <name evidence="2" type="ORF">Poli38472_014669</name>
</gene>
<evidence type="ECO:0000313" key="2">
    <source>
        <dbReference type="EMBL" id="TMW63964.1"/>
    </source>
</evidence>
<name>A0A8K1CJ27_PYTOL</name>
<evidence type="ECO:0000256" key="1">
    <source>
        <dbReference type="SAM" id="Phobius"/>
    </source>
</evidence>
<proteinExistence type="predicted"/>
<feature type="transmembrane region" description="Helical" evidence="1">
    <location>
        <begin position="196"/>
        <end position="220"/>
    </location>
</feature>
<keyword evidence="1" id="KW-1133">Transmembrane helix</keyword>
<organism evidence="2 3">
    <name type="scientific">Pythium oligandrum</name>
    <name type="common">Mycoparasitic fungus</name>
    <dbReference type="NCBI Taxonomy" id="41045"/>
    <lineage>
        <taxon>Eukaryota</taxon>
        <taxon>Sar</taxon>
        <taxon>Stramenopiles</taxon>
        <taxon>Oomycota</taxon>
        <taxon>Peronosporomycetes</taxon>
        <taxon>Pythiales</taxon>
        <taxon>Pythiaceae</taxon>
        <taxon>Pythium</taxon>
    </lineage>
</organism>
<dbReference type="Proteomes" id="UP000794436">
    <property type="component" value="Unassembled WGS sequence"/>
</dbReference>
<keyword evidence="3" id="KW-1185">Reference proteome</keyword>